<keyword evidence="3" id="KW-0645">Protease</keyword>
<feature type="transmembrane region" description="Helical" evidence="1">
    <location>
        <begin position="76"/>
        <end position="95"/>
    </location>
</feature>
<keyword evidence="1" id="KW-1133">Transmembrane helix</keyword>
<dbReference type="EMBL" id="PDDY01000001">
    <property type="protein sequence ID" value="PEH42464.1"/>
    <property type="molecule type" value="Genomic_DNA"/>
</dbReference>
<dbReference type="GO" id="GO:0080120">
    <property type="term" value="P:CAAX-box protein maturation"/>
    <property type="evidence" value="ECO:0007669"/>
    <property type="project" value="UniProtKB-ARBA"/>
</dbReference>
<dbReference type="AlphaFoldDB" id="A0A2A7SFK2"/>
<dbReference type="GO" id="GO:0006508">
    <property type="term" value="P:proteolysis"/>
    <property type="evidence" value="ECO:0007669"/>
    <property type="project" value="UniProtKB-KW"/>
</dbReference>
<organism evidence="3 4">
    <name type="scientific">Burkholderia gladioli</name>
    <name type="common">Pseudomonas marginata</name>
    <name type="synonym">Phytomonas marginata</name>
    <dbReference type="NCBI Taxonomy" id="28095"/>
    <lineage>
        <taxon>Bacteria</taxon>
        <taxon>Pseudomonadati</taxon>
        <taxon>Pseudomonadota</taxon>
        <taxon>Betaproteobacteria</taxon>
        <taxon>Burkholderiales</taxon>
        <taxon>Burkholderiaceae</taxon>
        <taxon>Burkholderia</taxon>
    </lineage>
</organism>
<sequence>MSDFPTTMLLPWAAIFAAALLAWCPRLRVASLILALVGYGAAFALGQLAPIALAPLAGLALAAWAIAGTRAWPLRIAGGVLFTVLGYALSQHWLPGFHNLRVIHALRITPDAVPFTMYLNADKALVGLWLLWVLPSAVRAARWSKAVPIGAGAAAGTALVCLAVALTAGAVGFAPKWPAFGWLWLVNNLLIVALAEEAFYRGWVQRGLEIALARVGGGQWLAVLVASLLFAATHASGGIALIGFATLAGIGYGLAYRFGGLRAAWLAHAGFDLIHFALFTYPLRAATGA</sequence>
<dbReference type="Pfam" id="PF02517">
    <property type="entry name" value="Rce1-like"/>
    <property type="match status" value="1"/>
</dbReference>
<keyword evidence="1" id="KW-0472">Membrane</keyword>
<feature type="transmembrane region" description="Helical" evidence="1">
    <location>
        <begin position="238"/>
        <end position="256"/>
    </location>
</feature>
<evidence type="ECO:0000256" key="1">
    <source>
        <dbReference type="SAM" id="Phobius"/>
    </source>
</evidence>
<protein>
    <submittedName>
        <fullName evidence="3">CPBP family intramembrane metalloprotease domain-containing protein</fullName>
    </submittedName>
</protein>
<keyword evidence="3" id="KW-0482">Metalloprotease</keyword>
<feature type="transmembrane region" description="Helical" evidence="1">
    <location>
        <begin position="146"/>
        <end position="173"/>
    </location>
</feature>
<evidence type="ECO:0000313" key="4">
    <source>
        <dbReference type="Proteomes" id="UP000220629"/>
    </source>
</evidence>
<dbReference type="RefSeq" id="WP_098152263.1">
    <property type="nucleotide sequence ID" value="NZ_CADEQH010000023.1"/>
</dbReference>
<accession>A0A2A7SFK2</accession>
<feature type="domain" description="CAAX prenyl protease 2/Lysostaphin resistance protein A-like" evidence="2">
    <location>
        <begin position="181"/>
        <end position="274"/>
    </location>
</feature>
<feature type="transmembrane region" description="Helical" evidence="1">
    <location>
        <begin position="211"/>
        <end position="232"/>
    </location>
</feature>
<comment type="caution">
    <text evidence="3">The sequence shown here is derived from an EMBL/GenBank/DDBJ whole genome shotgun (WGS) entry which is preliminary data.</text>
</comment>
<name>A0A2A7SFK2_BURGA</name>
<reference evidence="4" key="1">
    <citation type="submission" date="2017-09" db="EMBL/GenBank/DDBJ databases">
        <title>FDA dAtabase for Regulatory Grade micrObial Sequences (FDA-ARGOS): Supporting development and validation of Infectious Disease Dx tests.</title>
        <authorList>
            <person name="Minogue T."/>
            <person name="Wolcott M."/>
            <person name="Wasieloski L."/>
            <person name="Aguilar W."/>
            <person name="Moore D."/>
            <person name="Tallon L."/>
            <person name="Sadzewicz L."/>
            <person name="Ott S."/>
            <person name="Zhao X."/>
            <person name="Nagaraj S."/>
            <person name="Vavikolanu K."/>
            <person name="Aluvathingal J."/>
            <person name="Nadendla S."/>
            <person name="Sichtig H."/>
        </authorList>
    </citation>
    <scope>NUCLEOTIDE SEQUENCE [LARGE SCALE GENOMIC DNA]</scope>
    <source>
        <strain evidence="4">FDAARGOS_390</strain>
    </source>
</reference>
<dbReference type="InterPro" id="IPR003675">
    <property type="entry name" value="Rce1/LyrA-like_dom"/>
</dbReference>
<dbReference type="Proteomes" id="UP000220629">
    <property type="component" value="Unassembled WGS sequence"/>
</dbReference>
<gene>
    <name evidence="3" type="ORF">CRM94_10055</name>
</gene>
<evidence type="ECO:0000259" key="2">
    <source>
        <dbReference type="Pfam" id="PF02517"/>
    </source>
</evidence>
<feature type="transmembrane region" description="Helical" evidence="1">
    <location>
        <begin position="39"/>
        <end position="64"/>
    </location>
</feature>
<keyword evidence="3" id="KW-0378">Hydrolase</keyword>
<dbReference type="GO" id="GO:0004175">
    <property type="term" value="F:endopeptidase activity"/>
    <property type="evidence" value="ECO:0007669"/>
    <property type="project" value="UniProtKB-ARBA"/>
</dbReference>
<evidence type="ECO:0000313" key="3">
    <source>
        <dbReference type="EMBL" id="PEH42464.1"/>
    </source>
</evidence>
<feature type="transmembrane region" description="Helical" evidence="1">
    <location>
        <begin position="263"/>
        <end position="283"/>
    </location>
</feature>
<proteinExistence type="predicted"/>
<feature type="transmembrane region" description="Helical" evidence="1">
    <location>
        <begin position="179"/>
        <end position="199"/>
    </location>
</feature>
<dbReference type="GO" id="GO:0008237">
    <property type="term" value="F:metallopeptidase activity"/>
    <property type="evidence" value="ECO:0007669"/>
    <property type="project" value="UniProtKB-KW"/>
</dbReference>
<keyword evidence="1" id="KW-0812">Transmembrane</keyword>